<evidence type="ECO:0000313" key="4">
    <source>
        <dbReference type="WBParaSite" id="ACOC_0000522501-mRNA-1"/>
    </source>
</evidence>
<dbReference type="Proteomes" id="UP000267027">
    <property type="component" value="Unassembled WGS sequence"/>
</dbReference>
<evidence type="ECO:0000256" key="1">
    <source>
        <dbReference type="SAM" id="Phobius"/>
    </source>
</evidence>
<protein>
    <submittedName>
        <fullName evidence="4">G_PROTEIN_RECEP_F1_2 domain-containing protein</fullName>
    </submittedName>
</protein>
<proteinExistence type="predicted"/>
<evidence type="ECO:0000313" key="3">
    <source>
        <dbReference type="Proteomes" id="UP000267027"/>
    </source>
</evidence>
<dbReference type="EMBL" id="UYYA01003857">
    <property type="protein sequence ID" value="VDM56811.1"/>
    <property type="molecule type" value="Genomic_DNA"/>
</dbReference>
<sequence length="283" mass="32777">MWINTGLIVFVVYAPTSDYDDEELEVFFMDLENFYRENHGFFRVIIVDFNAKIGLRRTSEERHIGGTSTITVQTCSIVRNFVYNPIATQSFVDALERFCIAFFNYEMSTITVLSLYTAFPMICVGIAVYNTFISTTFLRTDEFCAMVRRTKWTNFSLVLTQWASAALAFLVYIAIWRRVKRKTMSIRMLPAFSVTYEAVELVKSYSVLFYFKNGSKAPEPQLHSVITTDENGLERRSIEEYLTRYDGEDTRTTVEHRLGSSALMETKTSENYPNMQFYQAVLA</sequence>
<keyword evidence="1" id="KW-0812">Transmembrane</keyword>
<dbReference type="AlphaFoldDB" id="A0A0R3PKR7"/>
<name>A0A0R3PKR7_ANGCS</name>
<feature type="transmembrane region" description="Helical" evidence="1">
    <location>
        <begin position="110"/>
        <end position="132"/>
    </location>
</feature>
<gene>
    <name evidence="2" type="ORF">ACOC_LOCUS5226</name>
</gene>
<dbReference type="WBParaSite" id="ACOC_0000522501-mRNA-1">
    <property type="protein sequence ID" value="ACOC_0000522501-mRNA-1"/>
    <property type="gene ID" value="ACOC_0000522501"/>
</dbReference>
<reference evidence="4" key="1">
    <citation type="submission" date="2017-02" db="UniProtKB">
        <authorList>
            <consortium name="WormBaseParasite"/>
        </authorList>
    </citation>
    <scope>IDENTIFICATION</scope>
</reference>
<keyword evidence="3" id="KW-1185">Reference proteome</keyword>
<keyword evidence="1" id="KW-1133">Transmembrane helix</keyword>
<keyword evidence="1" id="KW-0472">Membrane</keyword>
<reference evidence="2 3" key="2">
    <citation type="submission" date="2018-11" db="EMBL/GenBank/DDBJ databases">
        <authorList>
            <consortium name="Pathogen Informatics"/>
        </authorList>
    </citation>
    <scope>NUCLEOTIDE SEQUENCE [LARGE SCALE GENOMIC DNA]</scope>
    <source>
        <strain evidence="2 3">Costa Rica</strain>
    </source>
</reference>
<evidence type="ECO:0000313" key="2">
    <source>
        <dbReference type="EMBL" id="VDM56811.1"/>
    </source>
</evidence>
<feature type="transmembrane region" description="Helical" evidence="1">
    <location>
        <begin position="152"/>
        <end position="175"/>
    </location>
</feature>
<organism evidence="4">
    <name type="scientific">Angiostrongylus costaricensis</name>
    <name type="common">Nematode worm</name>
    <dbReference type="NCBI Taxonomy" id="334426"/>
    <lineage>
        <taxon>Eukaryota</taxon>
        <taxon>Metazoa</taxon>
        <taxon>Ecdysozoa</taxon>
        <taxon>Nematoda</taxon>
        <taxon>Chromadorea</taxon>
        <taxon>Rhabditida</taxon>
        <taxon>Rhabditina</taxon>
        <taxon>Rhabditomorpha</taxon>
        <taxon>Strongyloidea</taxon>
        <taxon>Metastrongylidae</taxon>
        <taxon>Angiostrongylus</taxon>
    </lineage>
</organism>
<accession>A0A0R3PKR7</accession>
<dbReference type="OrthoDB" id="5866451at2759"/>